<name>A0ABP7P292_9SPHI</name>
<dbReference type="EMBL" id="BAAAZC010000003">
    <property type="protein sequence ID" value="GAA3958480.1"/>
    <property type="molecule type" value="Genomic_DNA"/>
</dbReference>
<protein>
    <recommendedName>
        <fullName evidence="3">DUF1080 domain-containing protein</fullName>
    </recommendedName>
</protein>
<keyword evidence="2" id="KW-1185">Reference proteome</keyword>
<gene>
    <name evidence="1" type="ORF">GCM10022210_02310</name>
</gene>
<accession>A0ABP7P292</accession>
<dbReference type="Proteomes" id="UP001500742">
    <property type="component" value="Unassembled WGS sequence"/>
</dbReference>
<sequence length="202" mass="22394">MTFQSVVCYSQATKDSYDLARLLRDGKLVIGTTQSAKPLNDGTKGGIACTGVVWLKGVDFKTGSIDVDMRGKDVFQQSFLGIAFHGVDTATYDVVYFRPFNFQSPDTLRRSHAVQYMSEPDYPWDKLRAAHPLVYENAVQPAPQATAWFHAHIVVTADEIVVYVDHSARPSLRVKKLNNRQSGLIGLWSSALPGDFANLVIN</sequence>
<dbReference type="Gene3D" id="2.60.120.560">
    <property type="entry name" value="Exo-inulinase, domain 1"/>
    <property type="match status" value="1"/>
</dbReference>
<organism evidence="1 2">
    <name type="scientific">Mucilaginibacter dorajii</name>
    <dbReference type="NCBI Taxonomy" id="692994"/>
    <lineage>
        <taxon>Bacteria</taxon>
        <taxon>Pseudomonadati</taxon>
        <taxon>Bacteroidota</taxon>
        <taxon>Sphingobacteriia</taxon>
        <taxon>Sphingobacteriales</taxon>
        <taxon>Sphingobacteriaceae</taxon>
        <taxon>Mucilaginibacter</taxon>
    </lineage>
</organism>
<evidence type="ECO:0000313" key="2">
    <source>
        <dbReference type="Proteomes" id="UP001500742"/>
    </source>
</evidence>
<evidence type="ECO:0000313" key="1">
    <source>
        <dbReference type="EMBL" id="GAA3958480.1"/>
    </source>
</evidence>
<proteinExistence type="predicted"/>
<evidence type="ECO:0008006" key="3">
    <source>
        <dbReference type="Google" id="ProtNLM"/>
    </source>
</evidence>
<reference evidence="2" key="1">
    <citation type="journal article" date="2019" name="Int. J. Syst. Evol. Microbiol.">
        <title>The Global Catalogue of Microorganisms (GCM) 10K type strain sequencing project: providing services to taxonomists for standard genome sequencing and annotation.</title>
        <authorList>
            <consortium name="The Broad Institute Genomics Platform"/>
            <consortium name="The Broad Institute Genome Sequencing Center for Infectious Disease"/>
            <person name="Wu L."/>
            <person name="Ma J."/>
        </authorList>
    </citation>
    <scope>NUCLEOTIDE SEQUENCE [LARGE SCALE GENOMIC DNA]</scope>
    <source>
        <strain evidence="2">JCM 16601</strain>
    </source>
</reference>
<comment type="caution">
    <text evidence="1">The sequence shown here is derived from an EMBL/GenBank/DDBJ whole genome shotgun (WGS) entry which is preliminary data.</text>
</comment>